<proteinExistence type="inferred from homology"/>
<dbReference type="InterPro" id="IPR056378">
    <property type="entry name" value="Let-756-like_FGF"/>
</dbReference>
<accession>A0A913ZZC0</accession>
<dbReference type="PRINTS" id="PR00262">
    <property type="entry name" value="IL1HBGF"/>
</dbReference>
<dbReference type="InterPro" id="IPR008996">
    <property type="entry name" value="IL1/FGF"/>
</dbReference>
<dbReference type="GO" id="GO:0008083">
    <property type="term" value="F:growth factor activity"/>
    <property type="evidence" value="ECO:0007669"/>
    <property type="project" value="InterPro"/>
</dbReference>
<dbReference type="EnsemblMetazoa" id="XM_038200482.1">
    <property type="protein sequence ID" value="XP_038056410.1"/>
    <property type="gene ID" value="LOC119728299"/>
</dbReference>
<evidence type="ECO:0000313" key="4">
    <source>
        <dbReference type="EnsemblMetazoa" id="XP_038056411.1"/>
    </source>
</evidence>
<feature type="compositionally biased region" description="Basic and acidic residues" evidence="3">
    <location>
        <begin position="72"/>
        <end position="89"/>
    </location>
</feature>
<dbReference type="EnsemblMetazoa" id="XM_038200483.1">
    <property type="protein sequence ID" value="XP_038056411.1"/>
    <property type="gene ID" value="LOC119728299"/>
</dbReference>
<dbReference type="PRINTS" id="PR00263">
    <property type="entry name" value="HBGFFGF"/>
</dbReference>
<evidence type="ECO:0000256" key="3">
    <source>
        <dbReference type="SAM" id="MobiDB-lite"/>
    </source>
</evidence>
<dbReference type="SUPFAM" id="SSF50353">
    <property type="entry name" value="Cytokine"/>
    <property type="match status" value="1"/>
</dbReference>
<dbReference type="Pfam" id="PF00167">
    <property type="entry name" value="FGF"/>
    <property type="match status" value="1"/>
</dbReference>
<dbReference type="GeneID" id="119728299"/>
<reference evidence="4" key="1">
    <citation type="submission" date="2022-11" db="UniProtKB">
        <authorList>
            <consortium name="EnsemblMetazoa"/>
        </authorList>
    </citation>
    <scope>IDENTIFICATION</scope>
</reference>
<dbReference type="PANTHER" id="PTHR11486">
    <property type="entry name" value="FIBROBLAST GROWTH FACTOR"/>
    <property type="match status" value="1"/>
</dbReference>
<feature type="region of interest" description="Disordered" evidence="3">
    <location>
        <begin position="68"/>
        <end position="95"/>
    </location>
</feature>
<protein>
    <recommendedName>
        <fullName evidence="2">Fibroblast growth factor</fullName>
        <shortName evidence="2">FGF</shortName>
    </recommendedName>
</protein>
<dbReference type="Proteomes" id="UP000887568">
    <property type="component" value="Unplaced"/>
</dbReference>
<dbReference type="AlphaFoldDB" id="A0A913ZZC0"/>
<dbReference type="OMA" id="KWYIGLN"/>
<dbReference type="OrthoDB" id="6158176at2759"/>
<dbReference type="RefSeq" id="XP_038056410.1">
    <property type="nucleotide sequence ID" value="XM_038200482.1"/>
</dbReference>
<evidence type="ECO:0000256" key="1">
    <source>
        <dbReference type="ARBA" id="ARBA00007936"/>
    </source>
</evidence>
<sequence>MNNAMESWIERASRGAVRVGALVLLVCLTLTVNSLPTSTFKAATVPSSPHQLHQNHHSPTQSTVVAKSAMSWDDKTTTTAGDDRSEVRHLQGNNQGGVILSTVQTSGEDNNRISTRMRRMSNSRDRNFVFDTAKRMHCRNGYLLAIYDNETINGTTNKNDPHTYFLITTVTFSEVKILGVHSGLYVCMNSHGKLFPSPDATNECVFKEEFLRTLYAVFSSQAYDSPARKKRWYIGLDKNGRPRLGRKTKKRHSMTHFLVESV</sequence>
<name>A0A913ZZC0_PATMI</name>
<evidence type="ECO:0000256" key="2">
    <source>
        <dbReference type="RuleBase" id="RU049442"/>
    </source>
</evidence>
<dbReference type="CDD" id="cd00058">
    <property type="entry name" value="beta-trefoil_FGF"/>
    <property type="match status" value="1"/>
</dbReference>
<dbReference type="RefSeq" id="XP_038056411.1">
    <property type="nucleotide sequence ID" value="XM_038200483.1"/>
</dbReference>
<evidence type="ECO:0000313" key="5">
    <source>
        <dbReference type="Proteomes" id="UP000887568"/>
    </source>
</evidence>
<dbReference type="PROSITE" id="PS00247">
    <property type="entry name" value="HBGF_FGF"/>
    <property type="match status" value="1"/>
</dbReference>
<dbReference type="InterPro" id="IPR002209">
    <property type="entry name" value="Fibroblast_GF_fam"/>
</dbReference>
<organism evidence="4 5">
    <name type="scientific">Patiria miniata</name>
    <name type="common">Bat star</name>
    <name type="synonym">Asterina miniata</name>
    <dbReference type="NCBI Taxonomy" id="46514"/>
    <lineage>
        <taxon>Eukaryota</taxon>
        <taxon>Metazoa</taxon>
        <taxon>Echinodermata</taxon>
        <taxon>Eleutherozoa</taxon>
        <taxon>Asterozoa</taxon>
        <taxon>Asteroidea</taxon>
        <taxon>Valvatacea</taxon>
        <taxon>Valvatida</taxon>
        <taxon>Asterinidae</taxon>
        <taxon>Patiria</taxon>
    </lineage>
</organism>
<dbReference type="Gene3D" id="2.80.10.50">
    <property type="match status" value="1"/>
</dbReference>
<comment type="similarity">
    <text evidence="1 2">Belongs to the heparin-binding growth factors family.</text>
</comment>
<keyword evidence="5" id="KW-1185">Reference proteome</keyword>
<dbReference type="SMART" id="SM00442">
    <property type="entry name" value="FGF"/>
    <property type="match status" value="1"/>
</dbReference>